<protein>
    <recommendedName>
        <fullName evidence="4">Extracellular solute-binding protein</fullName>
    </recommendedName>
</protein>
<dbReference type="RefSeq" id="WP_233696940.1">
    <property type="nucleotide sequence ID" value="NZ_JAJNBZ010000008.1"/>
</dbReference>
<dbReference type="EMBL" id="JAJNBZ010000008">
    <property type="protein sequence ID" value="MCE5170121.1"/>
    <property type="molecule type" value="Genomic_DNA"/>
</dbReference>
<evidence type="ECO:0000313" key="3">
    <source>
        <dbReference type="Proteomes" id="UP001199916"/>
    </source>
</evidence>
<dbReference type="Proteomes" id="UP001199916">
    <property type="component" value="Unassembled WGS sequence"/>
</dbReference>
<name>A0ABS8YIH6_9BACL</name>
<sequence>MNRVFVKQTKQKEAAWIFITWMMEADTQHILYNTALFPSRTDVLYGHNKLSYPVSEYMEPYRECMKYAFLRPPYYHWGKIEKEFDAAMVRIFDERAAVQATLDDLAQRIDRLIAAERQEEQHRAAPAE</sequence>
<gene>
    <name evidence="2" type="ORF">LQV63_12455</name>
</gene>
<evidence type="ECO:0000313" key="2">
    <source>
        <dbReference type="EMBL" id="MCE5170121.1"/>
    </source>
</evidence>
<organism evidence="2 3">
    <name type="scientific">Paenibacillus profundus</name>
    <dbReference type="NCBI Taxonomy" id="1173085"/>
    <lineage>
        <taxon>Bacteria</taxon>
        <taxon>Bacillati</taxon>
        <taxon>Bacillota</taxon>
        <taxon>Bacilli</taxon>
        <taxon>Bacillales</taxon>
        <taxon>Paenibacillaceae</taxon>
        <taxon>Paenibacillus</taxon>
    </lineage>
</organism>
<feature type="coiled-coil region" evidence="1">
    <location>
        <begin position="95"/>
        <end position="122"/>
    </location>
</feature>
<evidence type="ECO:0008006" key="4">
    <source>
        <dbReference type="Google" id="ProtNLM"/>
    </source>
</evidence>
<dbReference type="Gene3D" id="3.40.190.10">
    <property type="entry name" value="Periplasmic binding protein-like II"/>
    <property type="match status" value="2"/>
</dbReference>
<comment type="caution">
    <text evidence="2">The sequence shown here is derived from an EMBL/GenBank/DDBJ whole genome shotgun (WGS) entry which is preliminary data.</text>
</comment>
<dbReference type="SUPFAM" id="SSF53850">
    <property type="entry name" value="Periplasmic binding protein-like II"/>
    <property type="match status" value="1"/>
</dbReference>
<accession>A0ABS8YIH6</accession>
<proteinExistence type="predicted"/>
<evidence type="ECO:0000256" key="1">
    <source>
        <dbReference type="SAM" id="Coils"/>
    </source>
</evidence>
<keyword evidence="1" id="KW-0175">Coiled coil</keyword>
<reference evidence="2 3" key="1">
    <citation type="submission" date="2021-11" db="EMBL/GenBank/DDBJ databases">
        <title>Draft genome sequence of Paenibacillus profundus YoMME, a new Gram-positive bacteria with exoelectrogenic properties.</title>
        <authorList>
            <person name="Hubenova Y."/>
            <person name="Hubenova E."/>
            <person name="Manasiev Y."/>
            <person name="Peykov S."/>
            <person name="Mitov M."/>
        </authorList>
    </citation>
    <scope>NUCLEOTIDE SEQUENCE [LARGE SCALE GENOMIC DNA]</scope>
    <source>
        <strain evidence="2 3">YoMME</strain>
    </source>
</reference>
<keyword evidence="3" id="KW-1185">Reference proteome</keyword>